<reference evidence="2" key="1">
    <citation type="submission" date="2023-03" db="EMBL/GenBank/DDBJ databases">
        <title>Massive genome expansion in bonnet fungi (Mycena s.s.) driven by repeated elements and novel gene families across ecological guilds.</title>
        <authorList>
            <consortium name="Lawrence Berkeley National Laboratory"/>
            <person name="Harder C.B."/>
            <person name="Miyauchi S."/>
            <person name="Viragh M."/>
            <person name="Kuo A."/>
            <person name="Thoen E."/>
            <person name="Andreopoulos B."/>
            <person name="Lu D."/>
            <person name="Skrede I."/>
            <person name="Drula E."/>
            <person name="Henrissat B."/>
            <person name="Morin E."/>
            <person name="Kohler A."/>
            <person name="Barry K."/>
            <person name="LaButti K."/>
            <person name="Morin E."/>
            <person name="Salamov A."/>
            <person name="Lipzen A."/>
            <person name="Mereny Z."/>
            <person name="Hegedus B."/>
            <person name="Baldrian P."/>
            <person name="Stursova M."/>
            <person name="Weitz H."/>
            <person name="Taylor A."/>
            <person name="Grigoriev I.V."/>
            <person name="Nagy L.G."/>
            <person name="Martin F."/>
            <person name="Kauserud H."/>
        </authorList>
    </citation>
    <scope>NUCLEOTIDE SEQUENCE</scope>
    <source>
        <strain evidence="2">CBHHK173m</strain>
    </source>
</reference>
<evidence type="ECO:0000256" key="1">
    <source>
        <dbReference type="SAM" id="MobiDB-lite"/>
    </source>
</evidence>
<dbReference type="EMBL" id="JARJCN010000008">
    <property type="protein sequence ID" value="KAJ7098483.1"/>
    <property type="molecule type" value="Genomic_DNA"/>
</dbReference>
<evidence type="ECO:0000313" key="2">
    <source>
        <dbReference type="EMBL" id="KAJ7098483.1"/>
    </source>
</evidence>
<keyword evidence="3" id="KW-1185">Reference proteome</keyword>
<name>A0AAD6XZ37_9AGAR</name>
<gene>
    <name evidence="2" type="ORF">B0H15DRAFT_945000</name>
</gene>
<protein>
    <submittedName>
        <fullName evidence="2">Uncharacterized protein</fullName>
    </submittedName>
</protein>
<proteinExistence type="predicted"/>
<accession>A0AAD6XZ37</accession>
<comment type="caution">
    <text evidence="2">The sequence shown here is derived from an EMBL/GenBank/DDBJ whole genome shotgun (WGS) entry which is preliminary data.</text>
</comment>
<sequence>MVAAPAHKNQQRFWQREQAAAARRTRCQTRTPPMRRVPTPTLCAMRPQPRLLDERASPRTLAAAASRTEMRCAHRRLRANTTQPPLAPPLSWDAAQLAPSHSTAVLESVRAAASPTPPQGPAACPTFKVARRHNRGMRGMRRRRLPLHRSTLKSVRAASAKTRPGPCSRSPGAQPPFGHGAQAPAAPPDVRVCACRRHAYTARLAFEEPRPLAVQTSAVPPNARVAFRGVARARVRLDLCTEEPKCARTASGELRNDYHFVQRADGLRLPLPSPFGLP</sequence>
<feature type="region of interest" description="Disordered" evidence="1">
    <location>
        <begin position="152"/>
        <end position="184"/>
    </location>
</feature>
<dbReference type="Proteomes" id="UP001222325">
    <property type="component" value="Unassembled WGS sequence"/>
</dbReference>
<dbReference type="AlphaFoldDB" id="A0AAD6XZ37"/>
<organism evidence="2 3">
    <name type="scientific">Mycena belliarum</name>
    <dbReference type="NCBI Taxonomy" id="1033014"/>
    <lineage>
        <taxon>Eukaryota</taxon>
        <taxon>Fungi</taxon>
        <taxon>Dikarya</taxon>
        <taxon>Basidiomycota</taxon>
        <taxon>Agaricomycotina</taxon>
        <taxon>Agaricomycetes</taxon>
        <taxon>Agaricomycetidae</taxon>
        <taxon>Agaricales</taxon>
        <taxon>Marasmiineae</taxon>
        <taxon>Mycenaceae</taxon>
        <taxon>Mycena</taxon>
    </lineage>
</organism>
<evidence type="ECO:0000313" key="3">
    <source>
        <dbReference type="Proteomes" id="UP001222325"/>
    </source>
</evidence>